<feature type="transmembrane region" description="Helical" evidence="1">
    <location>
        <begin position="286"/>
        <end position="307"/>
    </location>
</feature>
<feature type="transmembrane region" description="Helical" evidence="1">
    <location>
        <begin position="89"/>
        <end position="111"/>
    </location>
</feature>
<sequence length="419" mass="44024">MIALQLGLPEGLGILVGSWREAFVQVSAFVGATILLFSLVQYRFDGQLTEWLKENERAQPLTGALLGLTPGCGGAIIAMPLYIRGTVSFGTVVAALAATAGDSAFIILALAPEAALYAYGMAFVAAVLFGYAIDIFGLGVGYVDNAVERIGRPMTDGGFSTTSVAHGGPSIADYDGPDGHDHDHDHGSDMPSYLPNSGLLERASHAIHVLWWIVLAGGLVAGVMYLAKGAQEPAWELAATYDGLFTIAGLLGTTLSFYLYFVGKHYIGEGETGRIMDSFDSLYKTFQHSAMETAMVTVWVVAGYLLYEYGLLLTGLDIAGLAAAAGILAPIAGAVLGLIPGCAAHIVFAQLYALEEAIPFSALVANAISQDGDALFPLMAIDMKAAIIATIYTTIPGVIVGVLVYYLWPYAQFGFGVLG</sequence>
<protein>
    <submittedName>
        <fullName evidence="2">Uncharacterized protein</fullName>
    </submittedName>
</protein>
<dbReference type="InterPro" id="IPR021552">
    <property type="entry name" value="ArsP_2"/>
</dbReference>
<keyword evidence="1" id="KW-0472">Membrane</keyword>
<reference evidence="2 3" key="1">
    <citation type="journal article" date="2014" name="PLoS Genet.">
        <title>Phylogenetically driven sequencing of extremely halophilic archaea reveals strategies for static and dynamic osmo-response.</title>
        <authorList>
            <person name="Becker E.A."/>
            <person name="Seitzer P.M."/>
            <person name="Tritt A."/>
            <person name="Larsen D."/>
            <person name="Krusor M."/>
            <person name="Yao A.I."/>
            <person name="Wu D."/>
            <person name="Madern D."/>
            <person name="Eisen J.A."/>
            <person name="Darling A.E."/>
            <person name="Facciotti M.T."/>
        </authorList>
    </citation>
    <scope>NUCLEOTIDE SEQUENCE [LARGE SCALE GENOMIC DNA]</scope>
    <source>
        <strain evidence="2 3">DSM 8989</strain>
    </source>
</reference>
<gene>
    <name evidence="2" type="ORF">C450_02039</name>
</gene>
<dbReference type="STRING" id="1227456.C450_02039"/>
<dbReference type="Pfam" id="PF11449">
    <property type="entry name" value="ArsP_2"/>
    <property type="match status" value="1"/>
</dbReference>
<dbReference type="EMBL" id="AOME01000013">
    <property type="protein sequence ID" value="EMA55508.1"/>
    <property type="molecule type" value="Genomic_DNA"/>
</dbReference>
<feature type="transmembrane region" description="Helical" evidence="1">
    <location>
        <begin position="239"/>
        <end position="261"/>
    </location>
</feature>
<feature type="transmembrane region" description="Helical" evidence="1">
    <location>
        <begin position="386"/>
        <end position="408"/>
    </location>
</feature>
<dbReference type="NCBIfam" id="NF037962">
    <property type="entry name" value="arsenic_eff"/>
    <property type="match status" value="1"/>
</dbReference>
<dbReference type="RefSeq" id="WP_005039372.1">
    <property type="nucleotide sequence ID" value="NZ_AOME01000013.1"/>
</dbReference>
<evidence type="ECO:0000256" key="1">
    <source>
        <dbReference type="SAM" id="Phobius"/>
    </source>
</evidence>
<feature type="transmembrane region" description="Helical" evidence="1">
    <location>
        <begin position="209"/>
        <end position="227"/>
    </location>
</feature>
<keyword evidence="1" id="KW-0812">Transmembrane</keyword>
<feature type="transmembrane region" description="Helical" evidence="1">
    <location>
        <begin position="118"/>
        <end position="143"/>
    </location>
</feature>
<feature type="transmembrane region" description="Helical" evidence="1">
    <location>
        <begin position="61"/>
        <end position="83"/>
    </location>
</feature>
<feature type="transmembrane region" description="Helical" evidence="1">
    <location>
        <begin position="319"/>
        <end position="339"/>
    </location>
</feature>
<evidence type="ECO:0000313" key="2">
    <source>
        <dbReference type="EMBL" id="EMA55508.1"/>
    </source>
</evidence>
<evidence type="ECO:0000313" key="3">
    <source>
        <dbReference type="Proteomes" id="UP000011625"/>
    </source>
</evidence>
<dbReference type="OrthoDB" id="169735at2157"/>
<dbReference type="Proteomes" id="UP000011625">
    <property type="component" value="Unassembled WGS sequence"/>
</dbReference>
<keyword evidence="3" id="KW-1185">Reference proteome</keyword>
<organism evidence="2 3">
    <name type="scientific">Halococcus salifodinae DSM 8989</name>
    <dbReference type="NCBI Taxonomy" id="1227456"/>
    <lineage>
        <taxon>Archaea</taxon>
        <taxon>Methanobacteriati</taxon>
        <taxon>Methanobacteriota</taxon>
        <taxon>Stenosarchaea group</taxon>
        <taxon>Halobacteria</taxon>
        <taxon>Halobacteriales</taxon>
        <taxon>Halococcaceae</taxon>
        <taxon>Halococcus</taxon>
    </lineage>
</organism>
<accession>M0ND95</accession>
<feature type="transmembrane region" description="Helical" evidence="1">
    <location>
        <begin position="22"/>
        <end position="40"/>
    </location>
</feature>
<dbReference type="PATRIC" id="fig|1227456.3.peg.428"/>
<dbReference type="AlphaFoldDB" id="M0ND95"/>
<name>M0ND95_9EURY</name>
<comment type="caution">
    <text evidence="2">The sequence shown here is derived from an EMBL/GenBank/DDBJ whole genome shotgun (WGS) entry which is preliminary data.</text>
</comment>
<keyword evidence="1" id="KW-1133">Transmembrane helix</keyword>
<proteinExistence type="predicted"/>